<name>A0AAV8WG88_9CUCU</name>
<accession>A0AAV8WG88</accession>
<proteinExistence type="predicted"/>
<dbReference type="InterPro" id="IPR002557">
    <property type="entry name" value="Chitin-bd_dom"/>
</dbReference>
<dbReference type="AlphaFoldDB" id="A0AAV8WG88"/>
<dbReference type="EMBL" id="JANEYG010000001">
    <property type="protein sequence ID" value="KAJ8925644.1"/>
    <property type="molecule type" value="Genomic_DNA"/>
</dbReference>
<gene>
    <name evidence="2" type="ORF">NQ315_009489</name>
</gene>
<protein>
    <recommendedName>
        <fullName evidence="1">Chitin-binding type-2 domain-containing protein</fullName>
    </recommendedName>
</protein>
<dbReference type="SUPFAM" id="SSF57625">
    <property type="entry name" value="Invertebrate chitin-binding proteins"/>
    <property type="match status" value="1"/>
</dbReference>
<feature type="domain" description="Chitin-binding type-2" evidence="1">
    <location>
        <begin position="100"/>
        <end position="154"/>
    </location>
</feature>
<dbReference type="PROSITE" id="PS50940">
    <property type="entry name" value="CHIT_BIND_II"/>
    <property type="match status" value="1"/>
</dbReference>
<sequence>MASFLVSCHFSKSLNKATLLMAATSFLITEEDPILPVQQLLNDDTLLRILPNDKKEIVQCLDGTYLDKSTLTCKFENLRPPQVLVGISPQVRPHSAHPHPDMCPSGRIGDFENPENCRSFVSCGASGAYLVHCAENLLYNEVLNQCDWPKESVCCEFKEKNSSRLLQNAE</sequence>
<comment type="caution">
    <text evidence="2">The sequence shown here is derived from an EMBL/GenBank/DDBJ whole genome shotgun (WGS) entry which is preliminary data.</text>
</comment>
<evidence type="ECO:0000313" key="2">
    <source>
        <dbReference type="EMBL" id="KAJ8925644.1"/>
    </source>
</evidence>
<dbReference type="SMART" id="SM00494">
    <property type="entry name" value="ChtBD2"/>
    <property type="match status" value="1"/>
</dbReference>
<dbReference type="GO" id="GO:0005576">
    <property type="term" value="C:extracellular region"/>
    <property type="evidence" value="ECO:0007669"/>
    <property type="project" value="InterPro"/>
</dbReference>
<organism evidence="2 3">
    <name type="scientific">Exocentrus adspersus</name>
    <dbReference type="NCBI Taxonomy" id="1586481"/>
    <lineage>
        <taxon>Eukaryota</taxon>
        <taxon>Metazoa</taxon>
        <taxon>Ecdysozoa</taxon>
        <taxon>Arthropoda</taxon>
        <taxon>Hexapoda</taxon>
        <taxon>Insecta</taxon>
        <taxon>Pterygota</taxon>
        <taxon>Neoptera</taxon>
        <taxon>Endopterygota</taxon>
        <taxon>Coleoptera</taxon>
        <taxon>Polyphaga</taxon>
        <taxon>Cucujiformia</taxon>
        <taxon>Chrysomeloidea</taxon>
        <taxon>Cerambycidae</taxon>
        <taxon>Lamiinae</taxon>
        <taxon>Acanthocinini</taxon>
        <taxon>Exocentrus</taxon>
    </lineage>
</organism>
<dbReference type="Gene3D" id="2.170.140.10">
    <property type="entry name" value="Chitin binding domain"/>
    <property type="match status" value="1"/>
</dbReference>
<reference evidence="2 3" key="1">
    <citation type="journal article" date="2023" name="Insect Mol. Biol.">
        <title>Genome sequencing provides insights into the evolution of gene families encoding plant cell wall-degrading enzymes in longhorned beetles.</title>
        <authorList>
            <person name="Shin N.R."/>
            <person name="Okamura Y."/>
            <person name="Kirsch R."/>
            <person name="Pauchet Y."/>
        </authorList>
    </citation>
    <scope>NUCLEOTIDE SEQUENCE [LARGE SCALE GENOMIC DNA]</scope>
    <source>
        <strain evidence="2">EAD_L_NR</strain>
    </source>
</reference>
<evidence type="ECO:0000259" key="1">
    <source>
        <dbReference type="PROSITE" id="PS50940"/>
    </source>
</evidence>
<evidence type="ECO:0000313" key="3">
    <source>
        <dbReference type="Proteomes" id="UP001159042"/>
    </source>
</evidence>
<keyword evidence="3" id="KW-1185">Reference proteome</keyword>
<dbReference type="GO" id="GO:0008061">
    <property type="term" value="F:chitin binding"/>
    <property type="evidence" value="ECO:0007669"/>
    <property type="project" value="InterPro"/>
</dbReference>
<dbReference type="Pfam" id="PF01607">
    <property type="entry name" value="CBM_14"/>
    <property type="match status" value="1"/>
</dbReference>
<dbReference type="InterPro" id="IPR036508">
    <property type="entry name" value="Chitin-bd_dom_sf"/>
</dbReference>
<dbReference type="Proteomes" id="UP001159042">
    <property type="component" value="Unassembled WGS sequence"/>
</dbReference>